<dbReference type="Proteomes" id="UP001230051">
    <property type="component" value="Unassembled WGS sequence"/>
</dbReference>
<feature type="region of interest" description="Disordered" evidence="1">
    <location>
        <begin position="607"/>
        <end position="632"/>
    </location>
</feature>
<organism evidence="2 3">
    <name type="scientific">Acipenser oxyrinchus oxyrinchus</name>
    <dbReference type="NCBI Taxonomy" id="40147"/>
    <lineage>
        <taxon>Eukaryota</taxon>
        <taxon>Metazoa</taxon>
        <taxon>Chordata</taxon>
        <taxon>Craniata</taxon>
        <taxon>Vertebrata</taxon>
        <taxon>Euteleostomi</taxon>
        <taxon>Actinopterygii</taxon>
        <taxon>Chondrostei</taxon>
        <taxon>Acipenseriformes</taxon>
        <taxon>Acipenseridae</taxon>
        <taxon>Acipenser</taxon>
    </lineage>
</organism>
<accession>A0AAD8G4M4</accession>
<feature type="region of interest" description="Disordered" evidence="1">
    <location>
        <begin position="65"/>
        <end position="91"/>
    </location>
</feature>
<evidence type="ECO:0000313" key="3">
    <source>
        <dbReference type="Proteomes" id="UP001230051"/>
    </source>
</evidence>
<name>A0AAD8G4M4_ACIOX</name>
<dbReference type="AlphaFoldDB" id="A0AAD8G4M4"/>
<comment type="caution">
    <text evidence="2">The sequence shown here is derived from an EMBL/GenBank/DDBJ whole genome shotgun (WGS) entry which is preliminary data.</text>
</comment>
<feature type="region of interest" description="Disordered" evidence="1">
    <location>
        <begin position="1"/>
        <end position="34"/>
    </location>
</feature>
<reference evidence="2" key="1">
    <citation type="submission" date="2022-02" db="EMBL/GenBank/DDBJ databases">
        <title>Atlantic sturgeon de novo genome assembly.</title>
        <authorList>
            <person name="Stock M."/>
            <person name="Klopp C."/>
            <person name="Guiguen Y."/>
            <person name="Cabau C."/>
            <person name="Parinello H."/>
            <person name="Santidrian Yebra-Pimentel E."/>
            <person name="Kuhl H."/>
            <person name="Dirks R.P."/>
            <person name="Guessner J."/>
            <person name="Wuertz S."/>
            <person name="Du K."/>
            <person name="Schartl M."/>
        </authorList>
    </citation>
    <scope>NUCLEOTIDE SEQUENCE</scope>
    <source>
        <strain evidence="2">STURGEONOMICS-FGT-2020</strain>
        <tissue evidence="2">Whole blood</tissue>
    </source>
</reference>
<dbReference type="EMBL" id="JAGXEW010000009">
    <property type="protein sequence ID" value="KAK1167733.1"/>
    <property type="molecule type" value="Genomic_DNA"/>
</dbReference>
<keyword evidence="3" id="KW-1185">Reference proteome</keyword>
<proteinExistence type="predicted"/>
<sequence>MSKESGHSSCKGRRSAGSESPQPCPAPESLTVENVQRLERQYETDGRYSPGKAVEEYIRQTHLYYTQQRAKSGRTEQREKEGSQGSAGAQSLSGAIPLGIVKASDGSCDATVGGYGKLTNVSVASSYKFQVSDPNQSRAPSSTSHKKITSPGSGSKCTSPEDIGAQAHGSRECTQTDMDWNWQQKTEPDNGNVMKEESQPDSTELEIQDLENEIQGLVASHSFKCEDVRSEKLVEDGLYLFPDVGWIQNYDYSSKQNLIEVLLFPNIFTPIVLFVGVNSHLKNGFYCREAKIRTSKWMRFERIRSEIWEYSLKMLCHFVSFNIGLVVCWLILHEFLFPNNCLPIILHLNFLFCNTAVGHQMKTISYRLSAMKSPDQEEMFPTAEEQSDIFAIVSRGQTKVKCRGCTMHKQNFPKNNPLIIITKIAQSNPKSKIVIHLSTSDGIRVKQKGSSLWKINKKDTPQPESSVHENVLVSSRVSSDGGSIMHQSWERVPKSRSHEAKRAFSKCGALLLGDSKQTSRRTSACGQGITGQEVEEVLRTCVIKVSRKLKDPSMLLKPSLDVHCQELKDKTLQIYDILEKIRNAVKYPHRSQTEKTPSQYNLTAQIQRPEEKAAKKHELHPSTKAAIKRNRA</sequence>
<protein>
    <submittedName>
        <fullName evidence="2">Glutamate-rich protein 6-like isoform X1</fullName>
    </submittedName>
</protein>
<evidence type="ECO:0000256" key="1">
    <source>
        <dbReference type="SAM" id="MobiDB-lite"/>
    </source>
</evidence>
<feature type="compositionally biased region" description="Polar residues" evidence="1">
    <location>
        <begin position="131"/>
        <end position="143"/>
    </location>
</feature>
<evidence type="ECO:0000313" key="2">
    <source>
        <dbReference type="EMBL" id="KAK1167733.1"/>
    </source>
</evidence>
<gene>
    <name evidence="2" type="ORF">AOXY_G10487</name>
</gene>
<feature type="region of interest" description="Disordered" evidence="1">
    <location>
        <begin position="131"/>
        <end position="175"/>
    </location>
</feature>
<feature type="compositionally biased region" description="Basic and acidic residues" evidence="1">
    <location>
        <begin position="73"/>
        <end position="82"/>
    </location>
</feature>